<protein>
    <submittedName>
        <fullName evidence="1">Uncharacterized protein</fullName>
    </submittedName>
</protein>
<name>A0A9Q3K0Y6_9BASI</name>
<sequence>MTVCIDNAQHPLIIDSGAHCSIVAKHYLHNHFQNCEKQLFPTKENKIESSSGKITSIGANIKEIIIPHRKGDIRLDPKFGVLDDSHIKGFLLETYYQRMYGIDICNSKNRHITIGTNKENKFPLYIYQMSHHDPLEELLNEFRESQFSTSLTSKQKLTLLKILRKNRLSFAICEEPLGKIRGCHIELYLYVEIPYPPMLRRPQYPQSLENRREFEKHINKLLDMDVIRKIGHNHKEEISTPVLITWNDGKSRFCGHFRALGNYTKGDRYPIPWIPHALAKLAKAKSISRGIV</sequence>
<organism evidence="1 2">
    <name type="scientific">Austropuccinia psidii MF-1</name>
    <dbReference type="NCBI Taxonomy" id="1389203"/>
    <lineage>
        <taxon>Eukaryota</taxon>
        <taxon>Fungi</taxon>
        <taxon>Dikarya</taxon>
        <taxon>Basidiomycota</taxon>
        <taxon>Pucciniomycotina</taxon>
        <taxon>Pucciniomycetes</taxon>
        <taxon>Pucciniales</taxon>
        <taxon>Sphaerophragmiaceae</taxon>
        <taxon>Austropuccinia</taxon>
    </lineage>
</organism>
<proteinExistence type="predicted"/>
<accession>A0A9Q3K0Y6</accession>
<dbReference type="Proteomes" id="UP000765509">
    <property type="component" value="Unassembled WGS sequence"/>
</dbReference>
<reference evidence="1" key="1">
    <citation type="submission" date="2021-03" db="EMBL/GenBank/DDBJ databases">
        <title>Draft genome sequence of rust myrtle Austropuccinia psidii MF-1, a brazilian biotype.</title>
        <authorList>
            <person name="Quecine M.C."/>
            <person name="Pachon D.M.R."/>
            <person name="Bonatelli M.L."/>
            <person name="Correr F.H."/>
            <person name="Franceschini L.M."/>
            <person name="Leite T.F."/>
            <person name="Margarido G.R.A."/>
            <person name="Almeida C.A."/>
            <person name="Ferrarezi J.A."/>
            <person name="Labate C.A."/>
        </authorList>
    </citation>
    <scope>NUCLEOTIDE SEQUENCE</scope>
    <source>
        <strain evidence="1">MF-1</strain>
    </source>
</reference>
<evidence type="ECO:0000313" key="2">
    <source>
        <dbReference type="Proteomes" id="UP000765509"/>
    </source>
</evidence>
<gene>
    <name evidence="1" type="ORF">O181_111696</name>
</gene>
<evidence type="ECO:0000313" key="1">
    <source>
        <dbReference type="EMBL" id="MBW0571981.1"/>
    </source>
</evidence>
<dbReference type="EMBL" id="AVOT02089228">
    <property type="protein sequence ID" value="MBW0571981.1"/>
    <property type="molecule type" value="Genomic_DNA"/>
</dbReference>
<dbReference type="SUPFAM" id="SSF56672">
    <property type="entry name" value="DNA/RNA polymerases"/>
    <property type="match status" value="1"/>
</dbReference>
<keyword evidence="2" id="KW-1185">Reference proteome</keyword>
<dbReference type="Gene3D" id="3.10.10.10">
    <property type="entry name" value="HIV Type 1 Reverse Transcriptase, subunit A, domain 1"/>
    <property type="match status" value="1"/>
</dbReference>
<dbReference type="InterPro" id="IPR043502">
    <property type="entry name" value="DNA/RNA_pol_sf"/>
</dbReference>
<comment type="caution">
    <text evidence="1">The sequence shown here is derived from an EMBL/GenBank/DDBJ whole genome shotgun (WGS) entry which is preliminary data.</text>
</comment>
<dbReference type="AlphaFoldDB" id="A0A9Q3K0Y6"/>